<dbReference type="InterPro" id="IPR027414">
    <property type="entry name" value="GH95_N_dom"/>
</dbReference>
<gene>
    <name evidence="5" type="ordered locus">Acid_5349</name>
</gene>
<dbReference type="OrthoDB" id="9802600at2"/>
<feature type="signal peptide" evidence="1">
    <location>
        <begin position="1"/>
        <end position="24"/>
    </location>
</feature>
<dbReference type="PANTHER" id="PTHR31084:SF0">
    <property type="entry name" value="ALPHA-L-FUCOSIDASE 2"/>
    <property type="match status" value="1"/>
</dbReference>
<reference evidence="5" key="1">
    <citation type="submission" date="2006-10" db="EMBL/GenBank/DDBJ databases">
        <title>Complete sequence of Solibacter usitatus Ellin6076.</title>
        <authorList>
            <consortium name="US DOE Joint Genome Institute"/>
            <person name="Copeland A."/>
            <person name="Lucas S."/>
            <person name="Lapidus A."/>
            <person name="Barry K."/>
            <person name="Detter J.C."/>
            <person name="Glavina del Rio T."/>
            <person name="Hammon N."/>
            <person name="Israni S."/>
            <person name="Dalin E."/>
            <person name="Tice H."/>
            <person name="Pitluck S."/>
            <person name="Thompson L.S."/>
            <person name="Brettin T."/>
            <person name="Bruce D."/>
            <person name="Han C."/>
            <person name="Tapia R."/>
            <person name="Gilna P."/>
            <person name="Schmutz J."/>
            <person name="Larimer F."/>
            <person name="Land M."/>
            <person name="Hauser L."/>
            <person name="Kyrpides N."/>
            <person name="Mikhailova N."/>
            <person name="Janssen P.H."/>
            <person name="Kuske C.R."/>
            <person name="Richardson P."/>
        </authorList>
    </citation>
    <scope>NUCLEOTIDE SEQUENCE</scope>
    <source>
        <strain evidence="5">Ellin6076</strain>
    </source>
</reference>
<feature type="domain" description="Glycosyl hydrolase family 95 N-terminal" evidence="2">
    <location>
        <begin position="76"/>
        <end position="214"/>
    </location>
</feature>
<dbReference type="Pfam" id="PF21307">
    <property type="entry name" value="Glyco_hydro_95_C"/>
    <property type="match status" value="1"/>
</dbReference>
<evidence type="ECO:0000313" key="5">
    <source>
        <dbReference type="EMBL" id="ABJ86298.1"/>
    </source>
</evidence>
<dbReference type="Gene3D" id="1.50.10.10">
    <property type="match status" value="1"/>
</dbReference>
<dbReference type="GO" id="GO:0005975">
    <property type="term" value="P:carbohydrate metabolic process"/>
    <property type="evidence" value="ECO:0007669"/>
    <property type="project" value="InterPro"/>
</dbReference>
<evidence type="ECO:0000259" key="3">
    <source>
        <dbReference type="Pfam" id="PF21307"/>
    </source>
</evidence>
<accession>Q01VL7</accession>
<organism evidence="5">
    <name type="scientific">Solibacter usitatus (strain Ellin6076)</name>
    <dbReference type="NCBI Taxonomy" id="234267"/>
    <lineage>
        <taxon>Bacteria</taxon>
        <taxon>Pseudomonadati</taxon>
        <taxon>Acidobacteriota</taxon>
        <taxon>Terriglobia</taxon>
        <taxon>Bryobacterales</taxon>
        <taxon>Solibacteraceae</taxon>
        <taxon>Candidatus Solibacter</taxon>
    </lineage>
</organism>
<dbReference type="InParanoid" id="Q01VL7"/>
<dbReference type="GO" id="GO:0004560">
    <property type="term" value="F:alpha-L-fucosidase activity"/>
    <property type="evidence" value="ECO:0007669"/>
    <property type="project" value="InterPro"/>
</dbReference>
<feature type="domain" description="Glycosyl hydrolase family 95 catalytic" evidence="4">
    <location>
        <begin position="242"/>
        <end position="639"/>
    </location>
</feature>
<evidence type="ECO:0000259" key="2">
    <source>
        <dbReference type="Pfam" id="PF14498"/>
    </source>
</evidence>
<dbReference type="eggNOG" id="COG1554">
    <property type="taxonomic scope" value="Bacteria"/>
</dbReference>
<protein>
    <recommendedName>
        <fullName evidence="6">Glycosyl hydrolase family 95 N-terminal domain-containing protein</fullName>
    </recommendedName>
</protein>
<dbReference type="PANTHER" id="PTHR31084">
    <property type="entry name" value="ALPHA-L-FUCOSIDASE 2"/>
    <property type="match status" value="1"/>
</dbReference>
<feature type="domain" description="Alpha fucosidase A-like C-terminal" evidence="3">
    <location>
        <begin position="641"/>
        <end position="704"/>
    </location>
</feature>
<dbReference type="InterPro" id="IPR049053">
    <property type="entry name" value="AFCA-like_C"/>
</dbReference>
<dbReference type="Pfam" id="PF14498">
    <property type="entry name" value="Glyco_hyd_65N_2"/>
    <property type="match status" value="2"/>
</dbReference>
<dbReference type="STRING" id="234267.Acid_5349"/>
<dbReference type="EMBL" id="CP000473">
    <property type="protein sequence ID" value="ABJ86298.1"/>
    <property type="molecule type" value="Genomic_DNA"/>
</dbReference>
<dbReference type="AlphaFoldDB" id="Q01VL7"/>
<dbReference type="CAZy" id="GH95">
    <property type="family name" value="Glycoside Hydrolase Family 95"/>
</dbReference>
<evidence type="ECO:0000259" key="4">
    <source>
        <dbReference type="Pfam" id="PF22124"/>
    </source>
</evidence>
<evidence type="ECO:0000256" key="1">
    <source>
        <dbReference type="SAM" id="SignalP"/>
    </source>
</evidence>
<dbReference type="InterPro" id="IPR016518">
    <property type="entry name" value="Alpha-L-fucosidase"/>
</dbReference>
<keyword evidence="1" id="KW-0732">Signal</keyword>
<dbReference type="PIRSF" id="PIRSF007663">
    <property type="entry name" value="UCP007663"/>
    <property type="match status" value="1"/>
</dbReference>
<feature type="domain" description="Glycosyl hydrolase family 95 N-terminal" evidence="2">
    <location>
        <begin position="25"/>
        <end position="73"/>
    </location>
</feature>
<dbReference type="InterPro" id="IPR054363">
    <property type="entry name" value="GH95_cat"/>
</dbReference>
<dbReference type="Pfam" id="PF22124">
    <property type="entry name" value="Glyco_hydro_95_cat"/>
    <property type="match status" value="1"/>
</dbReference>
<sequence precursor="true">MRTINRVFVCALVFGCAAAGQRLALWYQQPAEDWQSQALPIGNGRLGAMIFGDARREHLQLNEISLWTGDEKDTGRYQNLGDLFLDLTHGPPQNYRRSLDIDTAIHTVDYSAGGAAWRREYFASAPRQVIVLRCTADKRGAYTGTLRLTDAHGSPVSAEGTRLSSAGKLENGLEFETQIQVMATGGRITASGDALHIENADALTIFIAAGTNYVPDRARAWRGDSPHARITRQLAAAAAMDYAGMRAAHIADYQQLFRRVTLNLGSTPGEMPTDERLLRYRDGSPDPELEALFFQYGRYLLISSSRPGSLPANLQGLWNNSNNPPWRSDYHSNINIQMNYWPAEVTNLAECALPFFDYVNSLRGVRTEATHKYYPNVRGWTVQTENNIFGAGSFKWNPPGSAWYAQHFWEHYAFTHDRDFLSKMAYPVLKEITQFWEDHLVARPDGALVTPDGWSPEHGPEEPGVTYDQELVWDLFTNYLEAAAVLNVDAGYRIKVTQLRQRLLKPKVGAWGQLQEWPEDRDDIRDEHRHVSHLFALHPGRQISPVGTPELAAAAKVSLTARGDQSTGWAMAWRINFWARLLDGDHAHLLLRNLLHITGKGNNIDYGKGGGVYSNLFDTHPPFQIDGNFGATAGIAEMLLQSQAGEIHLLPALPKDWAEGSVTGLRARGNITVDISWKQGLLTSATLRSPVSTSATVRFNGHAQHVELAAGKALRITE</sequence>
<dbReference type="HOGENOM" id="CLU_004617_2_2_0"/>
<dbReference type="InterPro" id="IPR012341">
    <property type="entry name" value="6hp_glycosidase-like_sf"/>
</dbReference>
<dbReference type="KEGG" id="sus:Acid_5349"/>
<name>Q01VL7_SOLUE</name>
<dbReference type="InterPro" id="IPR008928">
    <property type="entry name" value="6-hairpin_glycosidase_sf"/>
</dbReference>
<feature type="chain" id="PRO_5004163298" description="Glycosyl hydrolase family 95 N-terminal domain-containing protein" evidence="1">
    <location>
        <begin position="25"/>
        <end position="718"/>
    </location>
</feature>
<evidence type="ECO:0008006" key="6">
    <source>
        <dbReference type="Google" id="ProtNLM"/>
    </source>
</evidence>
<proteinExistence type="predicted"/>
<dbReference type="SUPFAM" id="SSF48208">
    <property type="entry name" value="Six-hairpin glycosidases"/>
    <property type="match status" value="1"/>
</dbReference>